<organism evidence="2 3">
    <name type="scientific">Liparis tanakae</name>
    <name type="common">Tanaka's snailfish</name>
    <dbReference type="NCBI Taxonomy" id="230148"/>
    <lineage>
        <taxon>Eukaryota</taxon>
        <taxon>Metazoa</taxon>
        <taxon>Chordata</taxon>
        <taxon>Craniata</taxon>
        <taxon>Vertebrata</taxon>
        <taxon>Euteleostomi</taxon>
        <taxon>Actinopterygii</taxon>
        <taxon>Neopterygii</taxon>
        <taxon>Teleostei</taxon>
        <taxon>Neoteleostei</taxon>
        <taxon>Acanthomorphata</taxon>
        <taxon>Eupercaria</taxon>
        <taxon>Perciformes</taxon>
        <taxon>Cottioidei</taxon>
        <taxon>Cottales</taxon>
        <taxon>Liparidae</taxon>
        <taxon>Liparis</taxon>
    </lineage>
</organism>
<gene>
    <name evidence="2" type="ORF">EYF80_009407</name>
</gene>
<name>A0A4Z2IT78_9TELE</name>
<evidence type="ECO:0000313" key="2">
    <source>
        <dbReference type="EMBL" id="TNN80383.1"/>
    </source>
</evidence>
<comment type="caution">
    <text evidence="2">The sequence shown here is derived from an EMBL/GenBank/DDBJ whole genome shotgun (WGS) entry which is preliminary data.</text>
</comment>
<proteinExistence type="predicted"/>
<evidence type="ECO:0000313" key="3">
    <source>
        <dbReference type="Proteomes" id="UP000314294"/>
    </source>
</evidence>
<protein>
    <submittedName>
        <fullName evidence="2">Uncharacterized protein</fullName>
    </submittedName>
</protein>
<feature type="region of interest" description="Disordered" evidence="1">
    <location>
        <begin position="1"/>
        <end position="34"/>
    </location>
</feature>
<reference evidence="2 3" key="1">
    <citation type="submission" date="2019-03" db="EMBL/GenBank/DDBJ databases">
        <title>First draft genome of Liparis tanakae, snailfish: a comprehensive survey of snailfish specific genes.</title>
        <authorList>
            <person name="Kim W."/>
            <person name="Song I."/>
            <person name="Jeong J.-H."/>
            <person name="Kim D."/>
            <person name="Kim S."/>
            <person name="Ryu S."/>
            <person name="Song J.Y."/>
            <person name="Lee S.K."/>
        </authorList>
    </citation>
    <scope>NUCLEOTIDE SEQUENCE [LARGE SCALE GENOMIC DNA]</scope>
    <source>
        <tissue evidence="2">Muscle</tissue>
    </source>
</reference>
<keyword evidence="3" id="KW-1185">Reference proteome</keyword>
<sequence>MQRTKRVKRSQPDPHSGSTDGGAPLHLQVTHSGHRNIDQILREAKISAVKGLKVVLGRFAQPSSKRGKDSKDWEGAGDDQIDTDRFPQLK</sequence>
<evidence type="ECO:0000256" key="1">
    <source>
        <dbReference type="SAM" id="MobiDB-lite"/>
    </source>
</evidence>
<dbReference type="Proteomes" id="UP000314294">
    <property type="component" value="Unassembled WGS sequence"/>
</dbReference>
<dbReference type="AlphaFoldDB" id="A0A4Z2IT78"/>
<dbReference type="EMBL" id="SRLO01000055">
    <property type="protein sequence ID" value="TNN80383.1"/>
    <property type="molecule type" value="Genomic_DNA"/>
</dbReference>
<feature type="region of interest" description="Disordered" evidence="1">
    <location>
        <begin position="60"/>
        <end position="90"/>
    </location>
</feature>
<accession>A0A4Z2IT78</accession>